<dbReference type="GO" id="GO:0016491">
    <property type="term" value="F:oxidoreductase activity"/>
    <property type="evidence" value="ECO:0007669"/>
    <property type="project" value="UniProtKB-KW"/>
</dbReference>
<keyword evidence="2" id="KW-0472">Membrane</keyword>
<proteinExistence type="predicted"/>
<dbReference type="SUPFAM" id="SSF51905">
    <property type="entry name" value="FAD/NAD(P)-binding domain"/>
    <property type="match status" value="1"/>
</dbReference>
<dbReference type="Gene3D" id="3.30.9.10">
    <property type="entry name" value="D-Amino Acid Oxidase, subunit A, domain 2"/>
    <property type="match status" value="1"/>
</dbReference>
<keyword evidence="2" id="KW-0812">Transmembrane</keyword>
<evidence type="ECO:0000313" key="5">
    <source>
        <dbReference type="Proteomes" id="UP000646365"/>
    </source>
</evidence>
<reference evidence="4" key="1">
    <citation type="journal article" date="2014" name="Int. J. Syst. Evol. Microbiol.">
        <title>Complete genome sequence of Corynebacterium casei LMG S-19264T (=DSM 44701T), isolated from a smear-ripened cheese.</title>
        <authorList>
            <consortium name="US DOE Joint Genome Institute (JGI-PGF)"/>
            <person name="Walter F."/>
            <person name="Albersmeier A."/>
            <person name="Kalinowski J."/>
            <person name="Ruckert C."/>
        </authorList>
    </citation>
    <scope>NUCLEOTIDE SEQUENCE</scope>
    <source>
        <strain evidence="4">CGMCC 1.15725</strain>
    </source>
</reference>
<dbReference type="SUPFAM" id="SSF54373">
    <property type="entry name" value="FAD-linked reductases, C-terminal domain"/>
    <property type="match status" value="1"/>
</dbReference>
<keyword evidence="1" id="KW-0560">Oxidoreductase</keyword>
<reference evidence="4" key="2">
    <citation type="submission" date="2020-09" db="EMBL/GenBank/DDBJ databases">
        <authorList>
            <person name="Sun Q."/>
            <person name="Zhou Y."/>
        </authorList>
    </citation>
    <scope>NUCLEOTIDE SEQUENCE</scope>
    <source>
        <strain evidence="4">CGMCC 1.15725</strain>
    </source>
</reference>
<dbReference type="InterPro" id="IPR006076">
    <property type="entry name" value="FAD-dep_OxRdtase"/>
</dbReference>
<evidence type="ECO:0000256" key="2">
    <source>
        <dbReference type="SAM" id="Phobius"/>
    </source>
</evidence>
<name>A0A8J2YQD0_9PROT</name>
<evidence type="ECO:0000313" key="4">
    <source>
        <dbReference type="EMBL" id="GGF04524.1"/>
    </source>
</evidence>
<protein>
    <submittedName>
        <fullName evidence="4">FAD-dependent oxidoreductase</fullName>
    </submittedName>
</protein>
<dbReference type="InterPro" id="IPR036188">
    <property type="entry name" value="FAD/NAD-bd_sf"/>
</dbReference>
<dbReference type="PANTHER" id="PTHR13847">
    <property type="entry name" value="SARCOSINE DEHYDROGENASE-RELATED"/>
    <property type="match status" value="1"/>
</dbReference>
<dbReference type="Pfam" id="PF01266">
    <property type="entry name" value="DAO"/>
    <property type="match status" value="1"/>
</dbReference>
<dbReference type="AlphaFoldDB" id="A0A8J2YQD0"/>
<dbReference type="Proteomes" id="UP000646365">
    <property type="component" value="Unassembled WGS sequence"/>
</dbReference>
<keyword evidence="2" id="KW-1133">Transmembrane helix</keyword>
<organism evidence="4 5">
    <name type="scientific">Aliidongia dinghuensis</name>
    <dbReference type="NCBI Taxonomy" id="1867774"/>
    <lineage>
        <taxon>Bacteria</taxon>
        <taxon>Pseudomonadati</taxon>
        <taxon>Pseudomonadota</taxon>
        <taxon>Alphaproteobacteria</taxon>
        <taxon>Rhodospirillales</taxon>
        <taxon>Dongiaceae</taxon>
        <taxon>Aliidongia</taxon>
    </lineage>
</organism>
<evidence type="ECO:0000259" key="3">
    <source>
        <dbReference type="Pfam" id="PF01266"/>
    </source>
</evidence>
<evidence type="ECO:0000256" key="1">
    <source>
        <dbReference type="ARBA" id="ARBA00023002"/>
    </source>
</evidence>
<comment type="caution">
    <text evidence="4">The sequence shown here is derived from an EMBL/GenBank/DDBJ whole genome shotgun (WGS) entry which is preliminary data.</text>
</comment>
<feature type="domain" description="FAD dependent oxidoreductase" evidence="3">
    <location>
        <begin position="11"/>
        <end position="349"/>
    </location>
</feature>
<dbReference type="Gene3D" id="3.50.50.60">
    <property type="entry name" value="FAD/NAD(P)-binding domain"/>
    <property type="match status" value="1"/>
</dbReference>
<gene>
    <name evidence="4" type="ORF">GCM10011611_07440</name>
</gene>
<dbReference type="RefSeq" id="WP_189042678.1">
    <property type="nucleotide sequence ID" value="NZ_BMJQ01000002.1"/>
</dbReference>
<sequence length="374" mass="39302">MRPVKAAGAFDALVIGGGLVGAAIAWGLARAGAETALIDEGDVAFRAARGNFGLVWVQSKGDNRPEYAHWTRRSAELWPDLAETLARETGIDVALAQPGGLHFCLSEAEMAERGQMITRMHNQSGGIGAKLLDRSELKDMVPGLGPDVRGASFSPVDGHASPLHLLRAFHAGLIGRGGRYLPGRTVDRIAPAPGSFAVYSGTERFVAPKLVVAAGLGSRHLAPMTGLDMPVDPLRGQIMVTERLKRFLDLPTVFVRQTAEGSVLVGDSHEDVGFDNGTTPAVMQDIARRSVATFPALADAQIVRVWGALRVMTPDGFPIYEQSARYPGAFAATCHSGVTLAGAHALALAPAIAAGALPSSLDSFMSGRFHVSAA</sequence>
<feature type="transmembrane region" description="Helical" evidence="2">
    <location>
        <begin position="12"/>
        <end position="29"/>
    </location>
</feature>
<dbReference type="GO" id="GO:0005737">
    <property type="term" value="C:cytoplasm"/>
    <property type="evidence" value="ECO:0007669"/>
    <property type="project" value="TreeGrafter"/>
</dbReference>
<dbReference type="EMBL" id="BMJQ01000002">
    <property type="protein sequence ID" value="GGF04524.1"/>
    <property type="molecule type" value="Genomic_DNA"/>
</dbReference>
<accession>A0A8J2YQD0</accession>
<dbReference type="PANTHER" id="PTHR13847:SF287">
    <property type="entry name" value="FAD-DEPENDENT OXIDOREDUCTASE DOMAIN-CONTAINING PROTEIN 1"/>
    <property type="match status" value="1"/>
</dbReference>
<keyword evidence="5" id="KW-1185">Reference proteome</keyword>